<sequence length="94" mass="10484">MRAREKGLSKVEERHKFLQGMVVRGGSTRSSDYLFTILISCVIIDIISCICYDSHTGNLYKSTMNKAIMCYTTSQEGSPVDGFFASFQKVVSPC</sequence>
<proteinExistence type="predicted"/>
<dbReference type="Proteomes" id="UP000886885">
    <property type="component" value="Chromosome 10D"/>
</dbReference>
<reference evidence="2" key="1">
    <citation type="journal article" date="2020" name="bioRxiv">
        <title>Hybrid origin of Populus tomentosa Carr. identified through genome sequencing and phylogenomic analysis.</title>
        <authorList>
            <person name="An X."/>
            <person name="Gao K."/>
            <person name="Chen Z."/>
            <person name="Li J."/>
            <person name="Yang X."/>
            <person name="Yang X."/>
            <person name="Zhou J."/>
            <person name="Guo T."/>
            <person name="Zhao T."/>
            <person name="Huang S."/>
            <person name="Miao D."/>
            <person name="Khan W.U."/>
            <person name="Rao P."/>
            <person name="Ye M."/>
            <person name="Lei B."/>
            <person name="Liao W."/>
            <person name="Wang J."/>
            <person name="Ji L."/>
            <person name="Li Y."/>
            <person name="Guo B."/>
            <person name="Mustafa N.S."/>
            <person name="Li S."/>
            <person name="Yun Q."/>
            <person name="Keller S.R."/>
            <person name="Mao J."/>
            <person name="Zhang R."/>
            <person name="Strauss S.H."/>
        </authorList>
    </citation>
    <scope>NUCLEOTIDE SEQUENCE</scope>
    <source>
        <strain evidence="2">GM15</strain>
        <tissue evidence="2">Leaf</tissue>
    </source>
</reference>
<name>A0A8X8CDA9_POPTO</name>
<evidence type="ECO:0000256" key="1">
    <source>
        <dbReference type="SAM" id="Phobius"/>
    </source>
</evidence>
<protein>
    <submittedName>
        <fullName evidence="2">Uncharacterized protein</fullName>
    </submittedName>
</protein>
<keyword evidence="1" id="KW-0472">Membrane</keyword>
<evidence type="ECO:0000313" key="2">
    <source>
        <dbReference type="EMBL" id="KAG6757926.1"/>
    </source>
</evidence>
<dbReference type="OrthoDB" id="10583865at2759"/>
<accession>A0A8X8CDA9</accession>
<keyword evidence="1" id="KW-1133">Transmembrane helix</keyword>
<keyword evidence="1" id="KW-0812">Transmembrane</keyword>
<comment type="caution">
    <text evidence="2">The sequence shown here is derived from an EMBL/GenBank/DDBJ whole genome shotgun (WGS) entry which is preliminary data.</text>
</comment>
<gene>
    <name evidence="2" type="ORF">POTOM_038255</name>
</gene>
<evidence type="ECO:0000313" key="3">
    <source>
        <dbReference type="Proteomes" id="UP000886885"/>
    </source>
</evidence>
<dbReference type="AlphaFoldDB" id="A0A8X8CDA9"/>
<keyword evidence="3" id="KW-1185">Reference proteome</keyword>
<organism evidence="2 3">
    <name type="scientific">Populus tomentosa</name>
    <name type="common">Chinese white poplar</name>
    <dbReference type="NCBI Taxonomy" id="118781"/>
    <lineage>
        <taxon>Eukaryota</taxon>
        <taxon>Viridiplantae</taxon>
        <taxon>Streptophyta</taxon>
        <taxon>Embryophyta</taxon>
        <taxon>Tracheophyta</taxon>
        <taxon>Spermatophyta</taxon>
        <taxon>Magnoliopsida</taxon>
        <taxon>eudicotyledons</taxon>
        <taxon>Gunneridae</taxon>
        <taxon>Pentapetalae</taxon>
        <taxon>rosids</taxon>
        <taxon>fabids</taxon>
        <taxon>Malpighiales</taxon>
        <taxon>Salicaceae</taxon>
        <taxon>Saliceae</taxon>
        <taxon>Populus</taxon>
    </lineage>
</organism>
<feature type="transmembrane region" description="Helical" evidence="1">
    <location>
        <begin position="33"/>
        <end position="52"/>
    </location>
</feature>
<dbReference type="EMBL" id="JAAWWB010000020">
    <property type="protein sequence ID" value="KAG6757926.1"/>
    <property type="molecule type" value="Genomic_DNA"/>
</dbReference>